<feature type="domain" description="Fork-head" evidence="9">
    <location>
        <begin position="296"/>
        <end position="391"/>
    </location>
</feature>
<evidence type="ECO:0000313" key="10">
    <source>
        <dbReference type="Ensembl" id="ENSEBUP00000026797.1"/>
    </source>
</evidence>
<dbReference type="SUPFAM" id="SSF49879">
    <property type="entry name" value="SMAD/FHA domain"/>
    <property type="match status" value="1"/>
</dbReference>
<dbReference type="PROSITE" id="PS50006">
    <property type="entry name" value="FHA_DOMAIN"/>
    <property type="match status" value="1"/>
</dbReference>
<evidence type="ECO:0000256" key="3">
    <source>
        <dbReference type="ARBA" id="ARBA00023125"/>
    </source>
</evidence>
<keyword evidence="5 6" id="KW-0539">Nucleus</keyword>
<dbReference type="Gene3D" id="2.60.200.20">
    <property type="match status" value="1"/>
</dbReference>
<evidence type="ECO:0000256" key="5">
    <source>
        <dbReference type="ARBA" id="ARBA00023242"/>
    </source>
</evidence>
<dbReference type="CDD" id="cd22688">
    <property type="entry name" value="FHA_FOXK"/>
    <property type="match status" value="1"/>
</dbReference>
<dbReference type="FunFam" id="1.10.10.10:FF:000030">
    <property type="entry name" value="Forkhead box protein K2"/>
    <property type="match status" value="1"/>
</dbReference>
<keyword evidence="4" id="KW-0804">Transcription</keyword>
<keyword evidence="11" id="KW-1185">Reference proteome</keyword>
<dbReference type="Pfam" id="PF00250">
    <property type="entry name" value="Forkhead"/>
    <property type="match status" value="1"/>
</dbReference>
<feature type="region of interest" description="Disordered" evidence="7">
    <location>
        <begin position="654"/>
        <end position="694"/>
    </location>
</feature>
<dbReference type="AlphaFoldDB" id="A0A8C4R9A8"/>
<dbReference type="Proteomes" id="UP000694388">
    <property type="component" value="Unplaced"/>
</dbReference>
<dbReference type="GO" id="GO:0000978">
    <property type="term" value="F:RNA polymerase II cis-regulatory region sequence-specific DNA binding"/>
    <property type="evidence" value="ECO:0007669"/>
    <property type="project" value="TreeGrafter"/>
</dbReference>
<feature type="compositionally biased region" description="Pro residues" evidence="7">
    <location>
        <begin position="187"/>
        <end position="203"/>
    </location>
</feature>
<dbReference type="GeneTree" id="ENSGT00940000159507"/>
<protein>
    <submittedName>
        <fullName evidence="10">Forkhead box K1</fullName>
    </submittedName>
</protein>
<dbReference type="Pfam" id="PF00498">
    <property type="entry name" value="FHA"/>
    <property type="match status" value="1"/>
</dbReference>
<feature type="domain" description="FHA" evidence="8">
    <location>
        <begin position="83"/>
        <end position="137"/>
    </location>
</feature>
<evidence type="ECO:0000256" key="1">
    <source>
        <dbReference type="ARBA" id="ARBA00004123"/>
    </source>
</evidence>
<dbReference type="InterPro" id="IPR030456">
    <property type="entry name" value="TF_fork_head_CS_2"/>
</dbReference>
<dbReference type="Ensembl" id="ENSEBUT00000027386.1">
    <property type="protein sequence ID" value="ENSEBUP00000026810.1"/>
    <property type="gene ID" value="ENSEBUG00000016500.1"/>
</dbReference>
<evidence type="ECO:0000313" key="11">
    <source>
        <dbReference type="Proteomes" id="UP000694388"/>
    </source>
</evidence>
<dbReference type="InterPro" id="IPR036388">
    <property type="entry name" value="WH-like_DNA-bd_sf"/>
</dbReference>
<dbReference type="InterPro" id="IPR018122">
    <property type="entry name" value="TF_fork_head_CS_1"/>
</dbReference>
<proteinExistence type="predicted"/>
<dbReference type="SMART" id="SM00240">
    <property type="entry name" value="FHA"/>
    <property type="match status" value="1"/>
</dbReference>
<dbReference type="InterPro" id="IPR008984">
    <property type="entry name" value="SMAD_FHA_dom_sf"/>
</dbReference>
<evidence type="ECO:0000256" key="4">
    <source>
        <dbReference type="ARBA" id="ARBA00023163"/>
    </source>
</evidence>
<keyword evidence="3 6" id="KW-0238">DNA-binding</keyword>
<dbReference type="InterPro" id="IPR000253">
    <property type="entry name" value="FHA_dom"/>
</dbReference>
<feature type="compositionally biased region" description="Basic and acidic residues" evidence="7">
    <location>
        <begin position="656"/>
        <end position="669"/>
    </location>
</feature>
<evidence type="ECO:0000259" key="8">
    <source>
        <dbReference type="PROSITE" id="PS50006"/>
    </source>
</evidence>
<dbReference type="GO" id="GO:0045893">
    <property type="term" value="P:positive regulation of DNA-templated transcription"/>
    <property type="evidence" value="ECO:0007669"/>
    <property type="project" value="UniProtKB-ARBA"/>
</dbReference>
<evidence type="ECO:0000256" key="6">
    <source>
        <dbReference type="PROSITE-ProRule" id="PRU00089"/>
    </source>
</evidence>
<evidence type="ECO:0000256" key="7">
    <source>
        <dbReference type="SAM" id="MobiDB-lite"/>
    </source>
</evidence>
<dbReference type="PROSITE" id="PS00658">
    <property type="entry name" value="FORK_HEAD_2"/>
    <property type="match status" value="1"/>
</dbReference>
<dbReference type="Ensembl" id="ENSEBUT00000027373.1">
    <property type="protein sequence ID" value="ENSEBUP00000026797.1"/>
    <property type="gene ID" value="ENSEBUG00000016500.1"/>
</dbReference>
<feature type="DNA-binding region" description="Fork-head" evidence="6">
    <location>
        <begin position="296"/>
        <end position="391"/>
    </location>
</feature>
<feature type="region of interest" description="Disordered" evidence="7">
    <location>
        <begin position="403"/>
        <end position="438"/>
    </location>
</feature>
<dbReference type="CDD" id="cd20026">
    <property type="entry name" value="FH_FOXK"/>
    <property type="match status" value="1"/>
</dbReference>
<feature type="region of interest" description="Disordered" evidence="7">
    <location>
        <begin position="181"/>
        <end position="203"/>
    </location>
</feature>
<dbReference type="GO" id="GO:0000981">
    <property type="term" value="F:DNA-binding transcription factor activity, RNA polymerase II-specific"/>
    <property type="evidence" value="ECO:0007669"/>
    <property type="project" value="TreeGrafter"/>
</dbReference>
<dbReference type="InterPro" id="IPR036390">
    <property type="entry name" value="WH_DNA-bd_sf"/>
</dbReference>
<dbReference type="SMART" id="SM00339">
    <property type="entry name" value="FH"/>
    <property type="match status" value="1"/>
</dbReference>
<dbReference type="PROSITE" id="PS00657">
    <property type="entry name" value="FORK_HEAD_1"/>
    <property type="match status" value="1"/>
</dbReference>
<sequence>MGLPRKAGCGGLWRTGQGADCLSVVMDGAMLTDQGARALLALHSAPCSPAWPAALSARDELAGPVLAHLRGKELDVAVRRCLTVVGRTSSRGPHDVDVTVGRSSFVSRRHLDLVFEHGTFFLRCPGKNGVFVDGAFLRRGAPALQLPVTCTFRFPSTSIRLVFTSLCAPIMGHIPTSEMDLGLAGAGPPPSVEPSPASPADSPPHFLPPFKISPLRNHFQEPGLDWVSPAPSPTGTISAANSCPSSPRGAGGSGYRLGGGMAPDLQLVAEFAARAVSQCERDTLAHGSSSPKEVGKPPYSYAQLIIQAITSSADKQLTLSGIYSHITQHYPFYRMSDKGWQNSIRHNLSLNRYFVKVPRSQEEPGKGSFWRIDPSCEAKLAEQAYKKRRQRGTPCFRTPFGLLSSRSAPASPTHGGQAGILKTPEPPSCEGSPVPQDESEVRFLQAGLGYEESRYTHSAPGSPVSGQPLKFVAQYPLQGAFIKPVAYTLLPPNAAQLSVLPQGLASQTTALHQHGLAPLLQSPGSVAIPTSQNASGRDMMLMVRRASQGKEEEEIVASSLPRVNAVQETSTDFSSGDQKYVAITRPLILSRPIGATSVIQTAGSVWHPVLPSPQSHPSQPFRQNGLHTPPVVSRAMSKRCIDGSTLSDNCYQLSTDAEKEPEGCTEAKRPRVQSHSHSPTEAVTLTHVDDSSAK</sequence>
<comment type="subcellular location">
    <subcellularLocation>
        <location evidence="1 6">Nucleus</location>
    </subcellularLocation>
</comment>
<evidence type="ECO:0000259" key="9">
    <source>
        <dbReference type="PROSITE" id="PS50039"/>
    </source>
</evidence>
<dbReference type="PROSITE" id="PS50039">
    <property type="entry name" value="FORK_HEAD_3"/>
    <property type="match status" value="1"/>
</dbReference>
<feature type="compositionally biased region" description="Polar residues" evidence="7">
    <location>
        <begin position="673"/>
        <end position="683"/>
    </location>
</feature>
<dbReference type="Gene3D" id="1.10.10.10">
    <property type="entry name" value="Winged helix-like DNA-binding domain superfamily/Winged helix DNA-binding domain"/>
    <property type="match status" value="1"/>
</dbReference>
<dbReference type="GO" id="GO:0005634">
    <property type="term" value="C:nucleus"/>
    <property type="evidence" value="ECO:0007669"/>
    <property type="project" value="UniProtKB-SubCell"/>
</dbReference>
<accession>A0A8C4R9A8</accession>
<dbReference type="InterPro" id="IPR001766">
    <property type="entry name" value="Fork_head_dom"/>
</dbReference>
<evidence type="ECO:0000256" key="2">
    <source>
        <dbReference type="ARBA" id="ARBA00023015"/>
    </source>
</evidence>
<dbReference type="PRINTS" id="PR00053">
    <property type="entry name" value="FORKHEAD"/>
</dbReference>
<name>A0A8C4R9A8_EPTBU</name>
<dbReference type="SUPFAM" id="SSF46785">
    <property type="entry name" value="Winged helix' DNA-binding domain"/>
    <property type="match status" value="1"/>
</dbReference>
<dbReference type="PANTHER" id="PTHR45881:SF7">
    <property type="entry name" value="CHECKPOINT SUPPRESSOR 1-LIKE, ISOFORM A-RELATED"/>
    <property type="match status" value="1"/>
</dbReference>
<keyword evidence="2" id="KW-0805">Transcription regulation</keyword>
<reference evidence="10" key="1">
    <citation type="submission" date="2025-05" db="UniProtKB">
        <authorList>
            <consortium name="Ensembl"/>
        </authorList>
    </citation>
    <scope>IDENTIFICATION</scope>
</reference>
<dbReference type="PANTHER" id="PTHR45881">
    <property type="entry name" value="CHECKPOINT SUPPRESSOR 1-LIKE, ISOFORM A-RELATED"/>
    <property type="match status" value="1"/>
</dbReference>
<organism evidence="10 11">
    <name type="scientific">Eptatretus burgeri</name>
    <name type="common">Inshore hagfish</name>
    <dbReference type="NCBI Taxonomy" id="7764"/>
    <lineage>
        <taxon>Eukaryota</taxon>
        <taxon>Metazoa</taxon>
        <taxon>Chordata</taxon>
        <taxon>Craniata</taxon>
        <taxon>Vertebrata</taxon>
        <taxon>Cyclostomata</taxon>
        <taxon>Myxini</taxon>
        <taxon>Myxiniformes</taxon>
        <taxon>Myxinidae</taxon>
        <taxon>Eptatretinae</taxon>
        <taxon>Eptatretus</taxon>
    </lineage>
</organism>